<evidence type="ECO:0000313" key="10">
    <source>
        <dbReference type="EMBL" id="KNA93053.1"/>
    </source>
</evidence>
<dbReference type="CDD" id="cd00209">
    <property type="entry name" value="DHFR"/>
    <property type="match status" value="1"/>
</dbReference>
<dbReference type="Pfam" id="PF00186">
    <property type="entry name" value="DHFR_1"/>
    <property type="match status" value="1"/>
</dbReference>
<dbReference type="PANTHER" id="PTHR48069:SF3">
    <property type="entry name" value="DIHYDROFOLATE REDUCTASE"/>
    <property type="match status" value="1"/>
</dbReference>
<comment type="pathway">
    <text evidence="1 7">Cofactor biosynthesis; tetrahydrofolate biosynthesis; 5,6,7,8-tetrahydrofolate from 7,8-dihydrofolate: step 1/1.</text>
</comment>
<evidence type="ECO:0000256" key="2">
    <source>
        <dbReference type="ARBA" id="ARBA00009539"/>
    </source>
</evidence>
<evidence type="ECO:0000256" key="6">
    <source>
        <dbReference type="ARBA" id="ARBA00023002"/>
    </source>
</evidence>
<evidence type="ECO:0000256" key="8">
    <source>
        <dbReference type="RuleBase" id="RU004474"/>
    </source>
</evidence>
<dbReference type="PROSITE" id="PS51330">
    <property type="entry name" value="DHFR_2"/>
    <property type="match status" value="1"/>
</dbReference>
<protein>
    <recommendedName>
        <fullName evidence="3 7">Dihydrofolate reductase</fullName>
        <ecNumber evidence="3 7">1.5.1.3</ecNumber>
    </recommendedName>
</protein>
<evidence type="ECO:0000256" key="3">
    <source>
        <dbReference type="ARBA" id="ARBA00012856"/>
    </source>
</evidence>
<evidence type="ECO:0000256" key="5">
    <source>
        <dbReference type="ARBA" id="ARBA00022857"/>
    </source>
</evidence>
<dbReference type="InterPro" id="IPR017925">
    <property type="entry name" value="DHFR_CS"/>
</dbReference>
<comment type="function">
    <text evidence="7">Key enzyme in folate metabolism. Catalyzes an essential reaction for de novo glycine and purine synthesis, and for DNA precursor synthesis.</text>
</comment>
<accession>A0ABR5IHK4</accession>
<keyword evidence="6 7" id="KW-0560">Oxidoreductase</keyword>
<sequence>MATVITLVWAQDRVGAIGRQNAIPWRVPEDMRRFRELTGTDPVVMGRKTWESLPERFRPLPERRNVVITRNSDYVAPGAEIAGSLREALDRIVGAVTVMGGGAIYEAAMEHATRLHVTEIDLLVEGADAFAPEIDPYGWEVAETTSWETSSGGLRYRFVDYSRHGATSDVRRGA</sequence>
<evidence type="ECO:0000256" key="1">
    <source>
        <dbReference type="ARBA" id="ARBA00004903"/>
    </source>
</evidence>
<dbReference type="RefSeq" id="WP_049697145.1">
    <property type="nucleotide sequence ID" value="NZ_CBDRLS010000003.1"/>
</dbReference>
<dbReference type="PIRSF" id="PIRSF000194">
    <property type="entry name" value="DHFR"/>
    <property type="match status" value="1"/>
</dbReference>
<comment type="similarity">
    <text evidence="2 7 8">Belongs to the dihydrofolate reductase family.</text>
</comment>
<evidence type="ECO:0000256" key="4">
    <source>
        <dbReference type="ARBA" id="ARBA00022563"/>
    </source>
</evidence>
<comment type="catalytic activity">
    <reaction evidence="7">
        <text>(6S)-5,6,7,8-tetrahydrofolate + NADP(+) = 7,8-dihydrofolate + NADPH + H(+)</text>
        <dbReference type="Rhea" id="RHEA:15009"/>
        <dbReference type="ChEBI" id="CHEBI:15378"/>
        <dbReference type="ChEBI" id="CHEBI:57451"/>
        <dbReference type="ChEBI" id="CHEBI:57453"/>
        <dbReference type="ChEBI" id="CHEBI:57783"/>
        <dbReference type="ChEBI" id="CHEBI:58349"/>
        <dbReference type="EC" id="1.5.1.3"/>
    </reaction>
</comment>
<organism evidence="10 11">
    <name type="scientific">Gordonia jacobaea</name>
    <dbReference type="NCBI Taxonomy" id="122202"/>
    <lineage>
        <taxon>Bacteria</taxon>
        <taxon>Bacillati</taxon>
        <taxon>Actinomycetota</taxon>
        <taxon>Actinomycetes</taxon>
        <taxon>Mycobacteriales</taxon>
        <taxon>Gordoniaceae</taxon>
        <taxon>Gordonia</taxon>
    </lineage>
</organism>
<keyword evidence="5 7" id="KW-0521">NADP</keyword>
<dbReference type="Gene3D" id="3.40.430.10">
    <property type="entry name" value="Dihydrofolate Reductase, subunit A"/>
    <property type="match status" value="1"/>
</dbReference>
<reference evidence="10 11" key="1">
    <citation type="submission" date="2015-05" db="EMBL/GenBank/DDBJ databases">
        <title>Draft genome sequence of the bacterium Gordonia jacobaea a new member of the Gordonia genus.</title>
        <authorList>
            <person name="Jimenez-Galisteo G."/>
            <person name="Dominguez A."/>
            <person name="Munoz E."/>
            <person name="Vinas M."/>
        </authorList>
    </citation>
    <scope>NUCLEOTIDE SEQUENCE [LARGE SCALE GENOMIC DNA]</scope>
    <source>
        <strain evidence="11">mv1</strain>
    </source>
</reference>
<proteinExistence type="inferred from homology"/>
<evidence type="ECO:0000313" key="11">
    <source>
        <dbReference type="Proteomes" id="UP000037247"/>
    </source>
</evidence>
<dbReference type="InterPro" id="IPR012259">
    <property type="entry name" value="DHFR"/>
</dbReference>
<dbReference type="EC" id="1.5.1.3" evidence="3 7"/>
<evidence type="ECO:0000259" key="9">
    <source>
        <dbReference type="PROSITE" id="PS51330"/>
    </source>
</evidence>
<dbReference type="SUPFAM" id="SSF53597">
    <property type="entry name" value="Dihydrofolate reductase-like"/>
    <property type="match status" value="1"/>
</dbReference>
<gene>
    <name evidence="10" type="ORF">ABW18_00930</name>
</gene>
<evidence type="ECO:0000256" key="7">
    <source>
        <dbReference type="PIRNR" id="PIRNR000194"/>
    </source>
</evidence>
<comment type="caution">
    <text evidence="10">The sequence shown here is derived from an EMBL/GenBank/DDBJ whole genome shotgun (WGS) entry which is preliminary data.</text>
</comment>
<dbReference type="InterPro" id="IPR001796">
    <property type="entry name" value="DHFR_dom"/>
</dbReference>
<dbReference type="PRINTS" id="PR00070">
    <property type="entry name" value="DHFR"/>
</dbReference>
<dbReference type="InterPro" id="IPR024072">
    <property type="entry name" value="DHFR-like_dom_sf"/>
</dbReference>
<name>A0ABR5IHK4_9ACTN</name>
<keyword evidence="4 7" id="KW-0554">One-carbon metabolism</keyword>
<dbReference type="Proteomes" id="UP000037247">
    <property type="component" value="Unassembled WGS sequence"/>
</dbReference>
<dbReference type="PANTHER" id="PTHR48069">
    <property type="entry name" value="DIHYDROFOLATE REDUCTASE"/>
    <property type="match status" value="1"/>
</dbReference>
<feature type="domain" description="DHFR" evidence="9">
    <location>
        <begin position="4"/>
        <end position="163"/>
    </location>
</feature>
<dbReference type="PROSITE" id="PS00075">
    <property type="entry name" value="DHFR_1"/>
    <property type="match status" value="1"/>
</dbReference>
<dbReference type="EMBL" id="LDTZ01000013">
    <property type="protein sequence ID" value="KNA93053.1"/>
    <property type="molecule type" value="Genomic_DNA"/>
</dbReference>
<keyword evidence="11" id="KW-1185">Reference proteome</keyword>